<accession>A0A6N8J4P6</accession>
<keyword evidence="5" id="KW-1185">Reference proteome</keyword>
<sequence length="113" mass="13295">MKLTFSERKIIEKVQLEITTDFKRRFKIEDLCEQYKISETKLTKGFKQLFGITIARYHLELCMQFAKEEFIKGTTVGEIAFTLEYSSIATFSRAFKRVHNKAPSYYRFTGAVD</sequence>
<keyword evidence="2" id="KW-0804">Transcription</keyword>
<evidence type="ECO:0000256" key="1">
    <source>
        <dbReference type="ARBA" id="ARBA00023015"/>
    </source>
</evidence>
<dbReference type="Proteomes" id="UP000468388">
    <property type="component" value="Unassembled WGS sequence"/>
</dbReference>
<comment type="caution">
    <text evidence="4">The sequence shown here is derived from an EMBL/GenBank/DDBJ whole genome shotgun (WGS) entry which is preliminary data.</text>
</comment>
<evidence type="ECO:0000313" key="4">
    <source>
        <dbReference type="EMBL" id="MVT40197.1"/>
    </source>
</evidence>
<dbReference type="SMART" id="SM00342">
    <property type="entry name" value="HTH_ARAC"/>
    <property type="match status" value="1"/>
</dbReference>
<name>A0A6N8J4P6_9BACT</name>
<dbReference type="InterPro" id="IPR053142">
    <property type="entry name" value="PchR_regulatory_protein"/>
</dbReference>
<dbReference type="PROSITE" id="PS01124">
    <property type="entry name" value="HTH_ARAC_FAMILY_2"/>
    <property type="match status" value="1"/>
</dbReference>
<dbReference type="EMBL" id="WRXO01000001">
    <property type="protein sequence ID" value="MVT40197.1"/>
    <property type="molecule type" value="Genomic_DNA"/>
</dbReference>
<gene>
    <name evidence="4" type="ORF">GO495_06360</name>
</gene>
<dbReference type="InterPro" id="IPR009057">
    <property type="entry name" value="Homeodomain-like_sf"/>
</dbReference>
<dbReference type="PANTHER" id="PTHR47893">
    <property type="entry name" value="REGULATORY PROTEIN PCHR"/>
    <property type="match status" value="1"/>
</dbReference>
<dbReference type="GO" id="GO:0043565">
    <property type="term" value="F:sequence-specific DNA binding"/>
    <property type="evidence" value="ECO:0007669"/>
    <property type="project" value="InterPro"/>
</dbReference>
<dbReference type="GO" id="GO:0003700">
    <property type="term" value="F:DNA-binding transcription factor activity"/>
    <property type="evidence" value="ECO:0007669"/>
    <property type="project" value="InterPro"/>
</dbReference>
<dbReference type="AlphaFoldDB" id="A0A6N8J4P6"/>
<evidence type="ECO:0000256" key="2">
    <source>
        <dbReference type="ARBA" id="ARBA00023163"/>
    </source>
</evidence>
<dbReference type="InterPro" id="IPR018060">
    <property type="entry name" value="HTH_AraC"/>
</dbReference>
<organism evidence="4 5">
    <name type="scientific">Chitinophaga oryziterrae</name>
    <dbReference type="NCBI Taxonomy" id="1031224"/>
    <lineage>
        <taxon>Bacteria</taxon>
        <taxon>Pseudomonadati</taxon>
        <taxon>Bacteroidota</taxon>
        <taxon>Chitinophagia</taxon>
        <taxon>Chitinophagales</taxon>
        <taxon>Chitinophagaceae</taxon>
        <taxon>Chitinophaga</taxon>
    </lineage>
</organism>
<reference evidence="4 5" key="1">
    <citation type="submission" date="2019-12" db="EMBL/GenBank/DDBJ databases">
        <title>The draft genomic sequence of strain Chitinophaga oryziterrae JCM 16595.</title>
        <authorList>
            <person name="Zhang X."/>
        </authorList>
    </citation>
    <scope>NUCLEOTIDE SEQUENCE [LARGE SCALE GENOMIC DNA]</scope>
    <source>
        <strain evidence="4 5">JCM 16595</strain>
    </source>
</reference>
<protein>
    <submittedName>
        <fullName evidence="4">Helix-turn-helix domain-containing protein</fullName>
    </submittedName>
</protein>
<evidence type="ECO:0000313" key="5">
    <source>
        <dbReference type="Proteomes" id="UP000468388"/>
    </source>
</evidence>
<dbReference type="PANTHER" id="PTHR47893:SF1">
    <property type="entry name" value="REGULATORY PROTEIN PCHR"/>
    <property type="match status" value="1"/>
</dbReference>
<dbReference type="Gene3D" id="1.10.10.60">
    <property type="entry name" value="Homeodomain-like"/>
    <property type="match status" value="1"/>
</dbReference>
<dbReference type="Pfam" id="PF12833">
    <property type="entry name" value="HTH_18"/>
    <property type="match status" value="1"/>
</dbReference>
<feature type="domain" description="HTH araC/xylS-type" evidence="3">
    <location>
        <begin position="12"/>
        <end position="109"/>
    </location>
</feature>
<dbReference type="OrthoDB" id="670089at2"/>
<proteinExistence type="predicted"/>
<evidence type="ECO:0000259" key="3">
    <source>
        <dbReference type="PROSITE" id="PS01124"/>
    </source>
</evidence>
<dbReference type="SUPFAM" id="SSF46689">
    <property type="entry name" value="Homeodomain-like"/>
    <property type="match status" value="2"/>
</dbReference>
<keyword evidence="1" id="KW-0805">Transcription regulation</keyword>
<dbReference type="RefSeq" id="WP_157298823.1">
    <property type="nucleotide sequence ID" value="NZ_BAAAZB010000005.1"/>
</dbReference>